<gene>
    <name evidence="1" type="ORF">HD601_006376</name>
</gene>
<protein>
    <submittedName>
        <fullName evidence="1">Uncharacterized protein</fullName>
    </submittedName>
</protein>
<reference evidence="1 2" key="1">
    <citation type="submission" date="2020-08" db="EMBL/GenBank/DDBJ databases">
        <title>Sequencing the genomes of 1000 actinobacteria strains.</title>
        <authorList>
            <person name="Klenk H.-P."/>
        </authorList>
    </citation>
    <scope>NUCLEOTIDE SEQUENCE [LARGE SCALE GENOMIC DNA]</scope>
    <source>
        <strain evidence="1 2">DSM 102122</strain>
    </source>
</reference>
<organism evidence="1 2">
    <name type="scientific">Jiangella mangrovi</name>
    <dbReference type="NCBI Taxonomy" id="1524084"/>
    <lineage>
        <taxon>Bacteria</taxon>
        <taxon>Bacillati</taxon>
        <taxon>Actinomycetota</taxon>
        <taxon>Actinomycetes</taxon>
        <taxon>Jiangellales</taxon>
        <taxon>Jiangellaceae</taxon>
        <taxon>Jiangella</taxon>
    </lineage>
</organism>
<keyword evidence="2" id="KW-1185">Reference proteome</keyword>
<sequence>MWAGYEEALTRYGLDMCDAWRSLGHGDTVADSLAGDELPTLARRYRVPPQPSVGAGA</sequence>
<dbReference type="Proteomes" id="UP000542813">
    <property type="component" value="Unassembled WGS sequence"/>
</dbReference>
<dbReference type="EMBL" id="JACHMM010000001">
    <property type="protein sequence ID" value="MBB5791801.1"/>
    <property type="molecule type" value="Genomic_DNA"/>
</dbReference>
<proteinExistence type="predicted"/>
<dbReference type="AlphaFoldDB" id="A0A7W9LPZ8"/>
<comment type="caution">
    <text evidence="1">The sequence shown here is derived from an EMBL/GenBank/DDBJ whole genome shotgun (WGS) entry which is preliminary data.</text>
</comment>
<accession>A0A7W9LPZ8</accession>
<evidence type="ECO:0000313" key="1">
    <source>
        <dbReference type="EMBL" id="MBB5791801.1"/>
    </source>
</evidence>
<name>A0A7W9LPZ8_9ACTN</name>
<evidence type="ECO:0000313" key="2">
    <source>
        <dbReference type="Proteomes" id="UP000542813"/>
    </source>
</evidence>